<evidence type="ECO:0000313" key="1">
    <source>
        <dbReference type="EMBL" id="BDZ38729.1"/>
    </source>
</evidence>
<dbReference type="EMBL" id="AP027728">
    <property type="protein sequence ID" value="BDZ38729.1"/>
    <property type="molecule type" value="Genomic_DNA"/>
</dbReference>
<reference evidence="2" key="1">
    <citation type="journal article" date="2019" name="Int. J. Syst. Evol. Microbiol.">
        <title>The Global Catalogue of Microorganisms (GCM) 10K type strain sequencing project: providing services to taxonomists for standard genome sequencing and annotation.</title>
        <authorList>
            <consortium name="The Broad Institute Genomics Platform"/>
            <consortium name="The Broad Institute Genome Sequencing Center for Infectious Disease"/>
            <person name="Wu L."/>
            <person name="Ma J."/>
        </authorList>
    </citation>
    <scope>NUCLEOTIDE SEQUENCE [LARGE SCALE GENOMIC DNA]</scope>
    <source>
        <strain evidence="2">NBRC 106310</strain>
    </source>
</reference>
<organism evidence="1 2">
    <name type="scientific">Microbacterium suwonense</name>
    <dbReference type="NCBI Taxonomy" id="683047"/>
    <lineage>
        <taxon>Bacteria</taxon>
        <taxon>Bacillati</taxon>
        <taxon>Actinomycetota</taxon>
        <taxon>Actinomycetes</taxon>
        <taxon>Micrococcales</taxon>
        <taxon>Microbacteriaceae</taxon>
        <taxon>Microbacterium</taxon>
    </lineage>
</organism>
<keyword evidence="2" id="KW-1185">Reference proteome</keyword>
<gene>
    <name evidence="1" type="ORF">GCM10025863_13430</name>
</gene>
<evidence type="ECO:0000313" key="2">
    <source>
        <dbReference type="Proteomes" id="UP001321543"/>
    </source>
</evidence>
<name>A0ABM8FTB8_9MICO</name>
<protein>
    <submittedName>
        <fullName evidence="1">Uncharacterized protein</fullName>
    </submittedName>
</protein>
<dbReference type="Proteomes" id="UP001321543">
    <property type="component" value="Chromosome"/>
</dbReference>
<accession>A0ABM8FTB8</accession>
<sequence length="218" mass="23777">MDNSRGTSARSPTLGQVEWDHLFEDLEGQLAAEWDAERAALDAESERLRIAKLTMRDRLLIMAAGSARLSLELSNGERWDCRMRVIGADWIGVCAHSDPRLRVVPLSAVAAIAVDHGTLLGSLEQTVAPAADGNTLRERMTLGFVLRDLARRRTTVTLARHGADPQHGTIDRAGADHLDLALHEAGEPRRARSVRGFQLIPFDTVCWVRLDSGGSAAA</sequence>
<proteinExistence type="predicted"/>